<dbReference type="KEGG" id="vff:VITFI_CDS0358"/>
<dbReference type="RefSeq" id="WP_089415547.1">
    <property type="nucleotide sequence ID" value="NZ_CP022423.1"/>
</dbReference>
<keyword evidence="2" id="KW-0732">Signal</keyword>
<dbReference type="Gene3D" id="3.30.497.10">
    <property type="entry name" value="Antithrombin, subunit I, domain 2"/>
    <property type="match status" value="1"/>
</dbReference>
<evidence type="ECO:0000259" key="3">
    <source>
        <dbReference type="SMART" id="SM00093"/>
    </source>
</evidence>
<feature type="signal peptide" evidence="2">
    <location>
        <begin position="1"/>
        <end position="26"/>
    </location>
</feature>
<comment type="similarity">
    <text evidence="1">Belongs to the serpin family.</text>
</comment>
<dbReference type="InterPro" id="IPR042178">
    <property type="entry name" value="Serpin_sf_1"/>
</dbReference>
<evidence type="ECO:0000256" key="1">
    <source>
        <dbReference type="RuleBase" id="RU000411"/>
    </source>
</evidence>
<dbReference type="InterPro" id="IPR042185">
    <property type="entry name" value="Serpin_sf_2"/>
</dbReference>
<feature type="chain" id="PRO_5012962642" description="Serpin domain-containing protein" evidence="2">
    <location>
        <begin position="27"/>
        <end position="410"/>
    </location>
</feature>
<dbReference type="Pfam" id="PF00079">
    <property type="entry name" value="Serpin"/>
    <property type="match status" value="1"/>
</dbReference>
<keyword evidence="5" id="KW-1185">Reference proteome</keyword>
<dbReference type="Proteomes" id="UP000199729">
    <property type="component" value="Chromosome"/>
</dbReference>
<reference evidence="4 5" key="1">
    <citation type="submission" date="2017-07" db="EMBL/GenBank/DDBJ databases">
        <title>Complete Genome Sequence of the cosmetic ferment Vitreoscilla filiformis (ATCC15551).</title>
        <authorList>
            <person name="Contreras S."/>
            <person name="Sagory-Zalkind P."/>
            <person name="Blanquart H."/>
            <person name="Iltis A."/>
            <person name="Morand S.C."/>
        </authorList>
    </citation>
    <scope>NUCLEOTIDE SEQUENCE [LARGE SCALE GENOMIC DNA]</scope>
    <source>
        <strain evidence="4 5">ATCC 15551</strain>
    </source>
</reference>
<organism evidence="4 5">
    <name type="scientific">Vitreoscilla filiformis</name>
    <dbReference type="NCBI Taxonomy" id="63"/>
    <lineage>
        <taxon>Bacteria</taxon>
        <taxon>Pseudomonadati</taxon>
        <taxon>Pseudomonadota</taxon>
        <taxon>Betaproteobacteria</taxon>
        <taxon>Neisseriales</taxon>
        <taxon>Neisseriaceae</taxon>
        <taxon>Vitreoscilla</taxon>
    </lineage>
</organism>
<sequence>MDHFQIFKPRAVVLCVVALMGGQAQAGDTALAHALGDVGFKLLRHQTQAAGTTGNAVVSPLSLGAALGLLQSGTSGATQSELEHWVAGSSRRGQQFYATQLPAWQSELQKTGAVTLANRLWVDATLTAALQPRYADAVRTRYGAEPGSLVLTDPEQARTGINAWVSEQTRKQVPELLPAGALSSASRLVVTNAVHFASRWEQPFDPLRTQVRPFTLEGGGKVEARTMQAEREVRLAQVPADQALVMELPFEGGTFSLLVAMPTSERPLGAFLERLKGADLTRWRSQLKPQACTLSLPRFELLPSPQSLKAALKASGVKTMFSHQANFTPMLTAAAAKGLHVENVFQSASLRVDEVGGVAAAATAAVVSVKSMPAPQPPCAVVDRPFVFALIHQASGAPLFVGRVVNPAQN</sequence>
<dbReference type="InterPro" id="IPR000215">
    <property type="entry name" value="Serpin_fam"/>
</dbReference>
<feature type="domain" description="Serpin" evidence="3">
    <location>
        <begin position="40"/>
        <end position="407"/>
    </location>
</feature>
<gene>
    <name evidence="4" type="ORF">VITFI_CDS0358</name>
</gene>
<evidence type="ECO:0000313" key="5">
    <source>
        <dbReference type="Proteomes" id="UP000199729"/>
    </source>
</evidence>
<dbReference type="PANTHER" id="PTHR11461">
    <property type="entry name" value="SERINE PROTEASE INHIBITOR, SERPIN"/>
    <property type="match status" value="1"/>
</dbReference>
<dbReference type="SUPFAM" id="SSF56574">
    <property type="entry name" value="Serpins"/>
    <property type="match status" value="1"/>
</dbReference>
<dbReference type="EMBL" id="CP022423">
    <property type="protein sequence ID" value="ASM76137.1"/>
    <property type="molecule type" value="Genomic_DNA"/>
</dbReference>
<proteinExistence type="inferred from homology"/>
<evidence type="ECO:0000313" key="4">
    <source>
        <dbReference type="EMBL" id="ASM76137.1"/>
    </source>
</evidence>
<dbReference type="GO" id="GO:0005615">
    <property type="term" value="C:extracellular space"/>
    <property type="evidence" value="ECO:0007669"/>
    <property type="project" value="InterPro"/>
</dbReference>
<dbReference type="PANTHER" id="PTHR11461:SF211">
    <property type="entry name" value="GH10112P-RELATED"/>
    <property type="match status" value="1"/>
</dbReference>
<dbReference type="GO" id="GO:0004867">
    <property type="term" value="F:serine-type endopeptidase inhibitor activity"/>
    <property type="evidence" value="ECO:0007669"/>
    <property type="project" value="InterPro"/>
</dbReference>
<name>A0A221KBE3_VITFI</name>
<dbReference type="SMART" id="SM00093">
    <property type="entry name" value="SERPIN"/>
    <property type="match status" value="1"/>
</dbReference>
<protein>
    <recommendedName>
        <fullName evidence="3">Serpin domain-containing protein</fullName>
    </recommendedName>
</protein>
<dbReference type="OrthoDB" id="9764871at2"/>
<dbReference type="AlphaFoldDB" id="A0A221KBE3"/>
<dbReference type="InterPro" id="IPR023796">
    <property type="entry name" value="Serpin_dom"/>
</dbReference>
<evidence type="ECO:0000256" key="2">
    <source>
        <dbReference type="SAM" id="SignalP"/>
    </source>
</evidence>
<dbReference type="InterPro" id="IPR036186">
    <property type="entry name" value="Serpin_sf"/>
</dbReference>
<dbReference type="Gene3D" id="2.30.39.10">
    <property type="entry name" value="Alpha-1-antitrypsin, domain 1"/>
    <property type="match status" value="1"/>
</dbReference>
<accession>A0A221KBE3</accession>